<dbReference type="InterPro" id="IPR000073">
    <property type="entry name" value="AB_hydrolase_1"/>
</dbReference>
<dbReference type="eggNOG" id="COG2267">
    <property type="taxonomic scope" value="Bacteria"/>
</dbReference>
<keyword evidence="4" id="KW-1185">Reference proteome</keyword>
<dbReference type="STRING" id="314287.GB2207_04234"/>
<evidence type="ECO:0000256" key="1">
    <source>
        <dbReference type="ARBA" id="ARBA00022801"/>
    </source>
</evidence>
<sequence length="268" mass="28526">MAYLNRENGRNIYYEDNGNGATAIILIHAWGMNLRAWDGTIPHLLDAGHRVVTLDHRGCGLSDKDFDDMSIDAIASDVVALVAELGLEKVMLNGWSIGGAIAIEAASILKSTCCSLALTCPAAPVYLQKDDFPHGGTEEVLSGTLAALKADRPNFLKGLAQGIYSADVGEDVINWTWSLFLAASPITASTLAELGPLDQRAKLSALNIPMISFVGSNDALADPAVGRSVADFNADTVIVELEHSGHVPLIEEAEKYHSELLKFAGAQL</sequence>
<comment type="caution">
    <text evidence="3">The sequence shown here is derived from an EMBL/GenBank/DDBJ whole genome shotgun (WGS) entry which is preliminary data.</text>
</comment>
<dbReference type="EMBL" id="AAPI01000005">
    <property type="protein sequence ID" value="EAS46817.1"/>
    <property type="molecule type" value="Genomic_DNA"/>
</dbReference>
<dbReference type="Gene3D" id="3.40.50.1820">
    <property type="entry name" value="alpha/beta hydrolase"/>
    <property type="match status" value="1"/>
</dbReference>
<evidence type="ECO:0000313" key="4">
    <source>
        <dbReference type="Proteomes" id="UP000005555"/>
    </source>
</evidence>
<reference evidence="3 4" key="1">
    <citation type="submission" date="2006-03" db="EMBL/GenBank/DDBJ databases">
        <authorList>
            <person name="Giovannoni S.J."/>
            <person name="Cho J.-C."/>
            <person name="Ferriera S."/>
            <person name="Johnson J."/>
            <person name="Kravitz S."/>
            <person name="Halpern A."/>
            <person name="Remington K."/>
            <person name="Beeson K."/>
            <person name="Tran B."/>
            <person name="Rogers Y.-H."/>
            <person name="Friedman R."/>
            <person name="Venter J.C."/>
        </authorList>
    </citation>
    <scope>NUCLEOTIDE SEQUENCE [LARGE SCALE GENOMIC DNA]</scope>
    <source>
        <strain evidence="3 4">HTCC2207</strain>
    </source>
</reference>
<dbReference type="PANTHER" id="PTHR43798:SF31">
    <property type="entry name" value="AB HYDROLASE SUPERFAMILY PROTEIN YCLE"/>
    <property type="match status" value="1"/>
</dbReference>
<organism evidence="3 4">
    <name type="scientific">gamma proteobacterium HTCC2207</name>
    <dbReference type="NCBI Taxonomy" id="314287"/>
    <lineage>
        <taxon>Bacteria</taxon>
        <taxon>Pseudomonadati</taxon>
        <taxon>Pseudomonadota</taxon>
        <taxon>Gammaproteobacteria</taxon>
        <taxon>Cellvibrionales</taxon>
        <taxon>Porticoccaceae</taxon>
        <taxon>SAR92 clade</taxon>
    </lineage>
</organism>
<gene>
    <name evidence="3" type="ORF">GB2207_04234</name>
</gene>
<dbReference type="Proteomes" id="UP000005555">
    <property type="component" value="Unassembled WGS sequence"/>
</dbReference>
<dbReference type="OrthoDB" id="8680283at2"/>
<proteinExistence type="predicted"/>
<keyword evidence="1" id="KW-0378">Hydrolase</keyword>
<dbReference type="AlphaFoldDB" id="Q1YQZ1"/>
<feature type="domain" description="AB hydrolase-1" evidence="2">
    <location>
        <begin position="23"/>
        <end position="252"/>
    </location>
</feature>
<evidence type="ECO:0000259" key="2">
    <source>
        <dbReference type="Pfam" id="PF00561"/>
    </source>
</evidence>
<dbReference type="InterPro" id="IPR050266">
    <property type="entry name" value="AB_hydrolase_sf"/>
</dbReference>
<dbReference type="HOGENOM" id="CLU_020336_12_3_6"/>
<accession>Q1YQZ1</accession>
<dbReference type="PANTHER" id="PTHR43798">
    <property type="entry name" value="MONOACYLGLYCEROL LIPASE"/>
    <property type="match status" value="1"/>
</dbReference>
<dbReference type="Pfam" id="PF00561">
    <property type="entry name" value="Abhydrolase_1"/>
    <property type="match status" value="1"/>
</dbReference>
<dbReference type="ESTHER" id="9gamm-q1yqz1">
    <property type="family name" value="Haloperoxidase"/>
</dbReference>
<protein>
    <recommendedName>
        <fullName evidence="2">AB hydrolase-1 domain-containing protein</fullName>
    </recommendedName>
</protein>
<dbReference type="InterPro" id="IPR029058">
    <property type="entry name" value="AB_hydrolase_fold"/>
</dbReference>
<dbReference type="GO" id="GO:0016787">
    <property type="term" value="F:hydrolase activity"/>
    <property type="evidence" value="ECO:0007669"/>
    <property type="project" value="UniProtKB-KW"/>
</dbReference>
<dbReference type="GO" id="GO:0016020">
    <property type="term" value="C:membrane"/>
    <property type="evidence" value="ECO:0007669"/>
    <property type="project" value="TreeGrafter"/>
</dbReference>
<name>Q1YQZ1_9GAMM</name>
<dbReference type="SUPFAM" id="SSF53474">
    <property type="entry name" value="alpha/beta-Hydrolases"/>
    <property type="match status" value="1"/>
</dbReference>
<evidence type="ECO:0000313" key="3">
    <source>
        <dbReference type="EMBL" id="EAS46817.1"/>
    </source>
</evidence>